<evidence type="ECO:0000259" key="5">
    <source>
        <dbReference type="PROSITE" id="PS51718"/>
    </source>
</evidence>
<reference evidence="6 7" key="1">
    <citation type="submission" date="2017-03" db="EMBL/GenBank/DDBJ databases">
        <title>Genomes of endolithic fungi from Antarctica.</title>
        <authorList>
            <person name="Coleine C."/>
            <person name="Masonjones S."/>
            <person name="Stajich J.E."/>
        </authorList>
    </citation>
    <scope>NUCLEOTIDE SEQUENCE [LARGE SCALE GENOMIC DNA]</scope>
    <source>
        <strain evidence="6 7">CCFEE 5184</strain>
    </source>
</reference>
<keyword evidence="2" id="KW-0342">GTP-binding</keyword>
<dbReference type="InterPro" id="IPR027417">
    <property type="entry name" value="P-loop_NTPase"/>
</dbReference>
<dbReference type="STRING" id="329884.A0A4U0XG24"/>
<organism evidence="6 7">
    <name type="scientific">Friedmanniomyces simplex</name>
    <dbReference type="NCBI Taxonomy" id="329884"/>
    <lineage>
        <taxon>Eukaryota</taxon>
        <taxon>Fungi</taxon>
        <taxon>Dikarya</taxon>
        <taxon>Ascomycota</taxon>
        <taxon>Pezizomycotina</taxon>
        <taxon>Dothideomycetes</taxon>
        <taxon>Dothideomycetidae</taxon>
        <taxon>Mycosphaerellales</taxon>
        <taxon>Teratosphaeriaceae</taxon>
        <taxon>Friedmanniomyces</taxon>
    </lineage>
</organism>
<dbReference type="Gene3D" id="3.40.50.300">
    <property type="entry name" value="P-loop containing nucleotide triphosphate hydrolases"/>
    <property type="match status" value="1"/>
</dbReference>
<dbReference type="EMBL" id="NAJQ01000258">
    <property type="protein sequence ID" value="TKA73585.1"/>
    <property type="molecule type" value="Genomic_DNA"/>
</dbReference>
<dbReference type="GO" id="GO:0016020">
    <property type="term" value="C:membrane"/>
    <property type="evidence" value="ECO:0007669"/>
    <property type="project" value="TreeGrafter"/>
</dbReference>
<feature type="domain" description="GED" evidence="4">
    <location>
        <begin position="593"/>
        <end position="684"/>
    </location>
</feature>
<keyword evidence="1" id="KW-0547">Nucleotide-binding</keyword>
<dbReference type="PANTHER" id="PTHR11566:SF149">
    <property type="entry name" value="GTPASE, PUTATIVE (AFU_ORTHOLOGUE AFUA_6G11890)-RELATED"/>
    <property type="match status" value="1"/>
</dbReference>
<dbReference type="GO" id="GO:0000266">
    <property type="term" value="P:mitochondrial fission"/>
    <property type="evidence" value="ECO:0007669"/>
    <property type="project" value="TreeGrafter"/>
</dbReference>
<dbReference type="GO" id="GO:0005739">
    <property type="term" value="C:mitochondrion"/>
    <property type="evidence" value="ECO:0007669"/>
    <property type="project" value="TreeGrafter"/>
</dbReference>
<dbReference type="Pfam" id="PF01031">
    <property type="entry name" value="Dynamin_M"/>
    <property type="match status" value="1"/>
</dbReference>
<dbReference type="GO" id="GO:0048312">
    <property type="term" value="P:intracellular distribution of mitochondria"/>
    <property type="evidence" value="ECO:0007669"/>
    <property type="project" value="TreeGrafter"/>
</dbReference>
<dbReference type="InterPro" id="IPR022812">
    <property type="entry name" value="Dynamin"/>
</dbReference>
<feature type="region of interest" description="Disordered" evidence="3">
    <location>
        <begin position="692"/>
        <end position="722"/>
    </location>
</feature>
<name>A0A4U0XG24_9PEZI</name>
<evidence type="ECO:0000256" key="2">
    <source>
        <dbReference type="ARBA" id="ARBA00023134"/>
    </source>
</evidence>
<keyword evidence="7" id="KW-1185">Reference proteome</keyword>
<feature type="compositionally biased region" description="Polar residues" evidence="3">
    <location>
        <begin position="710"/>
        <end position="722"/>
    </location>
</feature>
<dbReference type="Pfam" id="PF00350">
    <property type="entry name" value="Dynamin_N"/>
    <property type="match status" value="1"/>
</dbReference>
<dbReference type="GO" id="GO:0003924">
    <property type="term" value="F:GTPase activity"/>
    <property type="evidence" value="ECO:0007669"/>
    <property type="project" value="InterPro"/>
</dbReference>
<dbReference type="InterPro" id="IPR045063">
    <property type="entry name" value="Dynamin_N"/>
</dbReference>
<dbReference type="GO" id="GO:0006897">
    <property type="term" value="P:endocytosis"/>
    <property type="evidence" value="ECO:0007669"/>
    <property type="project" value="TreeGrafter"/>
</dbReference>
<dbReference type="InterPro" id="IPR000375">
    <property type="entry name" value="Dynamin_stalk"/>
</dbReference>
<dbReference type="PRINTS" id="PR00195">
    <property type="entry name" value="DYNAMIN"/>
</dbReference>
<dbReference type="PROSITE" id="PS51388">
    <property type="entry name" value="GED"/>
    <property type="match status" value="1"/>
</dbReference>
<dbReference type="PANTHER" id="PTHR11566">
    <property type="entry name" value="DYNAMIN"/>
    <property type="match status" value="1"/>
</dbReference>
<dbReference type="PROSITE" id="PS51718">
    <property type="entry name" value="G_DYNAMIN_2"/>
    <property type="match status" value="1"/>
</dbReference>
<evidence type="ECO:0000256" key="1">
    <source>
        <dbReference type="ARBA" id="ARBA00022741"/>
    </source>
</evidence>
<protein>
    <recommendedName>
        <fullName evidence="8">GED domain-containing protein</fullName>
    </recommendedName>
</protein>
<dbReference type="SMART" id="SM00053">
    <property type="entry name" value="DYNc"/>
    <property type="match status" value="1"/>
</dbReference>
<dbReference type="GO" id="GO:0016559">
    <property type="term" value="P:peroxisome fission"/>
    <property type="evidence" value="ECO:0007669"/>
    <property type="project" value="TreeGrafter"/>
</dbReference>
<dbReference type="SUPFAM" id="SSF52540">
    <property type="entry name" value="P-loop containing nucleoside triphosphate hydrolases"/>
    <property type="match status" value="1"/>
</dbReference>
<accession>A0A4U0XG24</accession>
<dbReference type="FunFam" id="3.40.50.300:FF:001425">
    <property type="entry name" value="Dynamin GTPase, putative"/>
    <property type="match status" value="1"/>
</dbReference>
<evidence type="ECO:0000259" key="4">
    <source>
        <dbReference type="PROSITE" id="PS51388"/>
    </source>
</evidence>
<dbReference type="Proteomes" id="UP000309340">
    <property type="component" value="Unassembled WGS sequence"/>
</dbReference>
<dbReference type="CDD" id="cd08771">
    <property type="entry name" value="DLP_1"/>
    <property type="match status" value="1"/>
</dbReference>
<evidence type="ECO:0000313" key="7">
    <source>
        <dbReference type="Proteomes" id="UP000309340"/>
    </source>
</evidence>
<dbReference type="InterPro" id="IPR001401">
    <property type="entry name" value="Dynamin_GTPase"/>
</dbReference>
<dbReference type="InterPro" id="IPR020850">
    <property type="entry name" value="GED_dom"/>
</dbReference>
<dbReference type="GO" id="GO:0005525">
    <property type="term" value="F:GTP binding"/>
    <property type="evidence" value="ECO:0007669"/>
    <property type="project" value="InterPro"/>
</dbReference>
<evidence type="ECO:0000256" key="3">
    <source>
        <dbReference type="SAM" id="MobiDB-lite"/>
    </source>
</evidence>
<feature type="domain" description="Dynamin-type G" evidence="5">
    <location>
        <begin position="28"/>
        <end position="312"/>
    </location>
</feature>
<evidence type="ECO:0000313" key="6">
    <source>
        <dbReference type="EMBL" id="TKA73585.1"/>
    </source>
</evidence>
<gene>
    <name evidence="6" type="ORF">B0A55_11783</name>
</gene>
<proteinExistence type="predicted"/>
<dbReference type="InterPro" id="IPR030381">
    <property type="entry name" value="G_DYNAMIN_dom"/>
</dbReference>
<dbReference type="GO" id="GO:0005874">
    <property type="term" value="C:microtubule"/>
    <property type="evidence" value="ECO:0007669"/>
    <property type="project" value="TreeGrafter"/>
</dbReference>
<dbReference type="AlphaFoldDB" id="A0A4U0XG24"/>
<evidence type="ECO:0008006" key="8">
    <source>
        <dbReference type="Google" id="ProtNLM"/>
    </source>
</evidence>
<sequence length="871" mass="97782">MPSELQSQDHRNLLDIVDKLRSTGINRYIDLPQIVVCGDQSAGKSSVLEAISGIRFPTKDNLCTRFATELVLRRDDCAAVKVSIIPGLDREDEESSRLSKFNHEVDIDSPDLSGVTESAKEAMGLSEAKVFSSDILRIELQGIEQPHLTLVDLPGLFRAGNKEQSVDEAPIVQQMVRGYMEKPRSIILAVVSAKSDFALQEVTQYARELDPKGLRTLGLITKPDTLPKGSDSEAAYIAMAQNKDVIFRLGWHVLKNRSFETRNVSAEIRDLQENQFFTSGAWASLSPSAVGIRSLKLRLSGILKDHILQHLPSLQSDVVTGIDECRYRLTQLGEPRATLDDQRRYLRRVSWEFSVLMKAAVDGTYNDAFFGSAKTEEGYQRRLRAVVQNTLEDFSDSVRSEGRTRLIVEDNQEHPSNGDQSTVIHRTAYVSSVKEQMRRSRGSELPGTFNPLINGELFREQCQPWRGLVSRIRNSILRSVNQMARAILEHVATNDTVDALTALVDRSIDELGRNVDAKIEDLLRPHHAGHPITYNHYLISNVQNAQANRQRRALEASLRSHFGQNEVIYNVDVGNVIKALHEREEFDMGSYASHLAVDYMQAYYKVAMKTFVDDVSIHAIEEQLIQKLPPVLNYESLDPLSEPQIAHLAAENKSAALDRAHNYDKLQTLTKAMQELQGFDKTHSFDRFWQEDEQVESARPSSAERHCDGEQQQQAVEEVDNQLQPVESQQLHDYSSDAEPPPERIQYAIEWKALLKTKRIGMDTEQDVSLAPGAFWDATLRKKLEDLLDRKFSPQDRPEPDDTVVVVSDAHLRRDVCVTNKPPNETPRSTPPERGLTGGSYIAFCVALGALAKINRGTVGETHTVGSTTSS</sequence>
<dbReference type="GO" id="GO:0008017">
    <property type="term" value="F:microtubule binding"/>
    <property type="evidence" value="ECO:0007669"/>
    <property type="project" value="TreeGrafter"/>
</dbReference>
<dbReference type="OrthoDB" id="415706at2759"/>
<comment type="caution">
    <text evidence="6">The sequence shown here is derived from an EMBL/GenBank/DDBJ whole genome shotgun (WGS) entry which is preliminary data.</text>
</comment>